<evidence type="ECO:0000259" key="2">
    <source>
        <dbReference type="Pfam" id="PF00675"/>
    </source>
</evidence>
<evidence type="ECO:0000313" key="5">
    <source>
        <dbReference type="Proteomes" id="UP000190816"/>
    </source>
</evidence>
<dbReference type="InterPro" id="IPR007863">
    <property type="entry name" value="Peptidase_M16_C"/>
</dbReference>
<dbReference type="KEGG" id="ego:BBD34_04085"/>
<sequence length="905" mass="103522">MRYGLLATGLLSFITTEAQIIFPDNSGITDRKIRENGLHYIIHPVKGDSRTEIRLIIDAGSLMENPDQAGVAHFLEHLVFKKTLFGSLDKLGVKLERDFNASTHYESTIYKISVPNTPENIGMCLEIFRKNIFADLFSNVSNDDIEKEKNVIIQELRDRGNEGPFYHEKIGNSIFKNKLPGGTEADIRKINKASLESYFRKWYTTGNAHIVIAGDINTSATEKKITTLFQDKGPADSETASYPQIDYASLIPAQSIFSLQQGKQKNMSTERIIAVQRNPEDLKTTLVQKLYSELIRQGIKNAGLQNVTFFDDWYMGNIFHSGFEIRSRDKADLLKTYEQLGALSEQVKTTEIQPELFESIKQKVIKNTFTPLPTNAKDIAAYYEDIIGRHKYTLPSESRFLVQKILDELKEEEIRSYSSLLPEEPHFNLIQTPTGLSEITEQELSNSFHAGIKSGLTIQHQEAVKKEVVKETPLIRYKIESPKKLFARVISEKQLNKLNASLIKLSNGIDVILAPDSKADKNTIIYYGRGGFSQLSDYEYPLYKDLNYYANQIGIKPYKYSILSDILSQNNISYSSYIGSYANEIRITALDDNLELACKLLYHSIYNYILPVGDFKEDIKQKLLEDDTEEQISENEYAKFQQAEEMFLGNYRKTENKKLTKQELKKLDIRKLFAFYDQIFRNTNNRAVLISGNFNIHQTTDLITKYFGAYKPIYQPLQWQSNSSPSVLNEDFAPENQTRKDVALITKSSIVPTAKNIFAIQLAKELLQSRFFETARNKYGKVYSPSVSSEYKVYPTPLVSFIIKFRSEKEDIPFLKNLFLNIVEELKNNPIDSGKLENSKKALLISMAEKITDPYLKEKEVIQNYLDQLTIENLENYESLINSITADDIKEILAPIKSIDAQLIQ</sequence>
<evidence type="ECO:0008006" key="6">
    <source>
        <dbReference type="Google" id="ProtNLM"/>
    </source>
</evidence>
<dbReference type="InterPro" id="IPR011765">
    <property type="entry name" value="Pept_M16_N"/>
</dbReference>
<dbReference type="InterPro" id="IPR050361">
    <property type="entry name" value="MPP/UQCRC_Complex"/>
</dbReference>
<dbReference type="RefSeq" id="WP_078402467.1">
    <property type="nucleotide sequence ID" value="NZ_CP016377.1"/>
</dbReference>
<name>A0AAJ3NAY2_9FLAO</name>
<dbReference type="Gene3D" id="3.30.830.10">
    <property type="entry name" value="Metalloenzyme, LuxS/M16 peptidase-like"/>
    <property type="match status" value="3"/>
</dbReference>
<evidence type="ECO:0000256" key="1">
    <source>
        <dbReference type="ARBA" id="ARBA00007261"/>
    </source>
</evidence>
<dbReference type="Pfam" id="PF05193">
    <property type="entry name" value="Peptidase_M16_C"/>
    <property type="match status" value="2"/>
</dbReference>
<dbReference type="PANTHER" id="PTHR11851">
    <property type="entry name" value="METALLOPROTEASE"/>
    <property type="match status" value="1"/>
</dbReference>
<accession>A0AAJ3NAY2</accession>
<proteinExistence type="inferred from homology"/>
<gene>
    <name evidence="4" type="ORF">BAY32_12140</name>
</gene>
<comment type="similarity">
    <text evidence="1">Belongs to the peptidase M16 family.</text>
</comment>
<dbReference type="SUPFAM" id="SSF63411">
    <property type="entry name" value="LuxS/MPP-like metallohydrolase"/>
    <property type="match status" value="3"/>
</dbReference>
<organism evidence="4 5">
    <name type="scientific">Elizabethkingia ursingii</name>
    <dbReference type="NCBI Taxonomy" id="1756150"/>
    <lineage>
        <taxon>Bacteria</taxon>
        <taxon>Pseudomonadati</taxon>
        <taxon>Bacteroidota</taxon>
        <taxon>Flavobacteriia</taxon>
        <taxon>Flavobacteriales</taxon>
        <taxon>Weeksellaceae</taxon>
        <taxon>Elizabethkingia</taxon>
    </lineage>
</organism>
<dbReference type="PANTHER" id="PTHR11851:SF49">
    <property type="entry name" value="MITOCHONDRIAL-PROCESSING PEPTIDASE SUBUNIT ALPHA"/>
    <property type="match status" value="1"/>
</dbReference>
<feature type="domain" description="Peptidase M16 C-terminal" evidence="3">
    <location>
        <begin position="668"/>
        <end position="843"/>
    </location>
</feature>
<comment type="caution">
    <text evidence="4">The sequence shown here is derived from an EMBL/GenBank/DDBJ whole genome shotgun (WGS) entry which is preliminary data.</text>
</comment>
<dbReference type="InterPro" id="IPR011249">
    <property type="entry name" value="Metalloenz_LuxS/M16"/>
</dbReference>
<reference evidence="4 5" key="1">
    <citation type="submission" date="2016-06" db="EMBL/GenBank/DDBJ databases">
        <authorList>
            <person name="Nicholson A.C."/>
        </authorList>
    </citation>
    <scope>NUCLEOTIDE SEQUENCE [LARGE SCALE GENOMIC DNA]</scope>
    <source>
        <strain evidence="4 5">G4123</strain>
    </source>
</reference>
<dbReference type="Pfam" id="PF00675">
    <property type="entry name" value="Peptidase_M16"/>
    <property type="match status" value="1"/>
</dbReference>
<dbReference type="AlphaFoldDB" id="A0AAJ3NAY2"/>
<feature type="domain" description="Peptidase M16 N-terminal" evidence="2">
    <location>
        <begin position="49"/>
        <end position="158"/>
    </location>
</feature>
<feature type="domain" description="Peptidase M16 C-terminal" evidence="3">
    <location>
        <begin position="189"/>
        <end position="253"/>
    </location>
</feature>
<evidence type="ECO:0000259" key="3">
    <source>
        <dbReference type="Pfam" id="PF05193"/>
    </source>
</evidence>
<dbReference type="GO" id="GO:0046872">
    <property type="term" value="F:metal ion binding"/>
    <property type="evidence" value="ECO:0007669"/>
    <property type="project" value="InterPro"/>
</dbReference>
<protein>
    <recommendedName>
        <fullName evidence="6">Peptidase M16</fullName>
    </recommendedName>
</protein>
<dbReference type="Proteomes" id="UP000190816">
    <property type="component" value="Unassembled WGS sequence"/>
</dbReference>
<evidence type="ECO:0000313" key="4">
    <source>
        <dbReference type="EMBL" id="OPB73776.1"/>
    </source>
</evidence>
<dbReference type="EMBL" id="MAIC01000016">
    <property type="protein sequence ID" value="OPB73776.1"/>
    <property type="molecule type" value="Genomic_DNA"/>
</dbReference>